<gene>
    <name evidence="1" type="ORF">GCM10009777_13570</name>
</gene>
<dbReference type="EMBL" id="BAAAOH010000001">
    <property type="protein sequence ID" value="GAA1981295.1"/>
    <property type="molecule type" value="Genomic_DNA"/>
</dbReference>
<dbReference type="Pfam" id="PF10604">
    <property type="entry name" value="Polyketide_cyc2"/>
    <property type="match status" value="1"/>
</dbReference>
<sequence length="173" mass="20019">MSVTDTRWERHIVVDATVSHRIERVFPYLANPTQWRDFAPAAEFRKQIDPGPPCVGTRWMATDRIGPFRIHFIDRLEVLDENRRVVWLSSAPWNARVEYACAESGTGTRIRADYAGDLSDSLRWQVGWLPVWAWHRILAQDFRRLDRLLTLEARAAGRWQVQHPQAVGTAAES</sequence>
<keyword evidence="2" id="KW-1185">Reference proteome</keyword>
<dbReference type="Gene3D" id="3.30.530.20">
    <property type="match status" value="1"/>
</dbReference>
<dbReference type="InterPro" id="IPR019587">
    <property type="entry name" value="Polyketide_cyclase/dehydratase"/>
</dbReference>
<name>A0ABN2S6V1_9MICO</name>
<evidence type="ECO:0000313" key="1">
    <source>
        <dbReference type="EMBL" id="GAA1981295.1"/>
    </source>
</evidence>
<organism evidence="1 2">
    <name type="scientific">Microbacterium pumilum</name>
    <dbReference type="NCBI Taxonomy" id="344165"/>
    <lineage>
        <taxon>Bacteria</taxon>
        <taxon>Bacillati</taxon>
        <taxon>Actinomycetota</taxon>
        <taxon>Actinomycetes</taxon>
        <taxon>Micrococcales</taxon>
        <taxon>Microbacteriaceae</taxon>
        <taxon>Microbacterium</taxon>
    </lineage>
</organism>
<dbReference type="Proteomes" id="UP001500326">
    <property type="component" value="Unassembled WGS sequence"/>
</dbReference>
<dbReference type="SUPFAM" id="SSF55961">
    <property type="entry name" value="Bet v1-like"/>
    <property type="match status" value="1"/>
</dbReference>
<reference evidence="1 2" key="1">
    <citation type="journal article" date="2019" name="Int. J. Syst. Evol. Microbiol.">
        <title>The Global Catalogue of Microorganisms (GCM) 10K type strain sequencing project: providing services to taxonomists for standard genome sequencing and annotation.</title>
        <authorList>
            <consortium name="The Broad Institute Genomics Platform"/>
            <consortium name="The Broad Institute Genome Sequencing Center for Infectious Disease"/>
            <person name="Wu L."/>
            <person name="Ma J."/>
        </authorList>
    </citation>
    <scope>NUCLEOTIDE SEQUENCE [LARGE SCALE GENOMIC DNA]</scope>
    <source>
        <strain evidence="1 2">JCM 14902</strain>
    </source>
</reference>
<proteinExistence type="predicted"/>
<protein>
    <recommendedName>
        <fullName evidence="3">SRPBCC family protein</fullName>
    </recommendedName>
</protein>
<dbReference type="RefSeq" id="WP_344059775.1">
    <property type="nucleotide sequence ID" value="NZ_BAAAOH010000001.1"/>
</dbReference>
<comment type="caution">
    <text evidence="1">The sequence shown here is derived from an EMBL/GenBank/DDBJ whole genome shotgun (WGS) entry which is preliminary data.</text>
</comment>
<evidence type="ECO:0000313" key="2">
    <source>
        <dbReference type="Proteomes" id="UP001500326"/>
    </source>
</evidence>
<accession>A0ABN2S6V1</accession>
<dbReference type="InterPro" id="IPR023393">
    <property type="entry name" value="START-like_dom_sf"/>
</dbReference>
<evidence type="ECO:0008006" key="3">
    <source>
        <dbReference type="Google" id="ProtNLM"/>
    </source>
</evidence>